<dbReference type="AlphaFoldDB" id="A0A452IBT1"/>
<keyword evidence="8" id="KW-0677">Repeat</keyword>
<dbReference type="GO" id="GO:0050808">
    <property type="term" value="P:synapse organization"/>
    <property type="evidence" value="ECO:0007669"/>
    <property type="project" value="TreeGrafter"/>
</dbReference>
<dbReference type="GO" id="GO:0043025">
    <property type="term" value="C:neuronal cell body"/>
    <property type="evidence" value="ECO:0007669"/>
    <property type="project" value="TreeGrafter"/>
</dbReference>
<evidence type="ECO:0000256" key="8">
    <source>
        <dbReference type="ARBA" id="ARBA00022737"/>
    </source>
</evidence>
<comment type="subcellular location">
    <subcellularLocation>
        <location evidence="2">Cytoplasm</location>
        <location evidence="2">Cytoskeleton</location>
        <location evidence="2">Microtubule organizing center</location>
        <location evidence="2">Centrosome</location>
    </subcellularLocation>
    <subcellularLocation>
        <location evidence="1">Cytoplasm</location>
        <location evidence="1">Cytoskeleton</location>
        <location evidence="1">Spindle</location>
    </subcellularLocation>
    <subcellularLocation>
        <location evidence="3">Cytoplasm</location>
        <location evidence="3">Perinuclear region</location>
    </subcellularLocation>
</comment>
<name>A0A452IBT1_9SAUR</name>
<keyword evidence="15" id="KW-1185">Reference proteome</keyword>
<dbReference type="Proteomes" id="UP000291020">
    <property type="component" value="Unassembled WGS sequence"/>
</dbReference>
<dbReference type="GO" id="GO:0048488">
    <property type="term" value="P:synaptic vesicle endocytosis"/>
    <property type="evidence" value="ECO:0007669"/>
    <property type="project" value="TreeGrafter"/>
</dbReference>
<dbReference type="Ensembl" id="ENSGAGT00000028700.1">
    <property type="protein sequence ID" value="ENSGAGP00000025209.1"/>
    <property type="gene ID" value="ENSGAGG00000018431.1"/>
</dbReference>
<evidence type="ECO:0000256" key="11">
    <source>
        <dbReference type="ARBA" id="ARBA00045236"/>
    </source>
</evidence>
<dbReference type="GO" id="GO:0048471">
    <property type="term" value="C:perinuclear region of cytoplasm"/>
    <property type="evidence" value="ECO:0007669"/>
    <property type="project" value="UniProtKB-SubCell"/>
</dbReference>
<evidence type="ECO:0000256" key="10">
    <source>
        <dbReference type="ARBA" id="ARBA00026036"/>
    </source>
</evidence>
<dbReference type="SUPFAM" id="SSF118375">
    <property type="entry name" value="Synuclein"/>
    <property type="match status" value="1"/>
</dbReference>
<proteinExistence type="inferred from homology"/>
<dbReference type="STRING" id="38772.ENSGAGP00000025209"/>
<keyword evidence="7" id="KW-0597">Phosphoprotein</keyword>
<dbReference type="GO" id="GO:1903136">
    <property type="term" value="F:cuprous ion binding"/>
    <property type="evidence" value="ECO:0007669"/>
    <property type="project" value="TreeGrafter"/>
</dbReference>
<reference evidence="15" key="1">
    <citation type="journal article" date="2017" name="PLoS ONE">
        <title>The Agassiz's desert tortoise genome provides a resource for the conservation of a threatened species.</title>
        <authorList>
            <person name="Tollis M."/>
            <person name="DeNardo D.F."/>
            <person name="Cornelius J.A."/>
            <person name="Dolby G.A."/>
            <person name="Edwards T."/>
            <person name="Henen B.T."/>
            <person name="Karl A.E."/>
            <person name="Murphy R.W."/>
            <person name="Kusumi K."/>
        </authorList>
    </citation>
    <scope>NUCLEOTIDE SEQUENCE [LARGE SCALE GENOMIC DNA]</scope>
</reference>
<keyword evidence="6" id="KW-0963">Cytoplasm</keyword>
<evidence type="ECO:0000256" key="9">
    <source>
        <dbReference type="ARBA" id="ARBA00023212"/>
    </source>
</evidence>
<feature type="region of interest" description="Disordered" evidence="13">
    <location>
        <begin position="137"/>
        <end position="181"/>
    </location>
</feature>
<evidence type="ECO:0000256" key="12">
    <source>
        <dbReference type="RuleBase" id="RU361225"/>
    </source>
</evidence>
<evidence type="ECO:0000256" key="1">
    <source>
        <dbReference type="ARBA" id="ARBA00004186"/>
    </source>
</evidence>
<dbReference type="Gene3D" id="1.10.287.700">
    <property type="entry name" value="Helix hairpin bin"/>
    <property type="match status" value="1"/>
</dbReference>
<dbReference type="FunFam" id="1.10.287.700:FF:000002">
    <property type="entry name" value="Gamma-synuclein"/>
    <property type="match status" value="1"/>
</dbReference>
<feature type="compositionally biased region" description="Basic and acidic residues" evidence="13">
    <location>
        <begin position="138"/>
        <end position="150"/>
    </location>
</feature>
<evidence type="ECO:0000256" key="4">
    <source>
        <dbReference type="ARBA" id="ARBA00009147"/>
    </source>
</evidence>
<dbReference type="GO" id="GO:0007268">
    <property type="term" value="P:chemical synaptic transmission"/>
    <property type="evidence" value="ECO:0007669"/>
    <property type="project" value="TreeGrafter"/>
</dbReference>
<dbReference type="PRINTS" id="PR01214">
    <property type="entry name" value="GSYNUCLEIN"/>
</dbReference>
<evidence type="ECO:0000313" key="15">
    <source>
        <dbReference type="Proteomes" id="UP000291020"/>
    </source>
</evidence>
<reference evidence="14" key="2">
    <citation type="submission" date="2025-08" db="UniProtKB">
        <authorList>
            <consortium name="Ensembl"/>
        </authorList>
    </citation>
    <scope>IDENTIFICATION</scope>
</reference>
<dbReference type="GO" id="GO:0043679">
    <property type="term" value="C:axon terminus"/>
    <property type="evidence" value="ECO:0007669"/>
    <property type="project" value="TreeGrafter"/>
</dbReference>
<dbReference type="GO" id="GO:0005813">
    <property type="term" value="C:centrosome"/>
    <property type="evidence" value="ECO:0007669"/>
    <property type="project" value="UniProtKB-SubCell"/>
</dbReference>
<dbReference type="PANTHER" id="PTHR13820:SF10">
    <property type="entry name" value="GAMMA-SYNUCLEIN"/>
    <property type="match status" value="1"/>
</dbReference>
<dbReference type="InterPro" id="IPR001058">
    <property type="entry name" value="Synuclein"/>
</dbReference>
<dbReference type="Pfam" id="PF01387">
    <property type="entry name" value="Synuclein"/>
    <property type="match status" value="1"/>
</dbReference>
<evidence type="ECO:0000256" key="5">
    <source>
        <dbReference type="ARBA" id="ARBA00019266"/>
    </source>
</evidence>
<evidence type="ECO:0000256" key="3">
    <source>
        <dbReference type="ARBA" id="ARBA00004556"/>
    </source>
</evidence>
<organism evidence="14 15">
    <name type="scientific">Gopherus agassizii</name>
    <name type="common">Agassiz's desert tortoise</name>
    <dbReference type="NCBI Taxonomy" id="38772"/>
    <lineage>
        <taxon>Eukaryota</taxon>
        <taxon>Metazoa</taxon>
        <taxon>Chordata</taxon>
        <taxon>Craniata</taxon>
        <taxon>Vertebrata</taxon>
        <taxon>Euteleostomi</taxon>
        <taxon>Archelosauria</taxon>
        <taxon>Testudinata</taxon>
        <taxon>Testudines</taxon>
        <taxon>Cryptodira</taxon>
        <taxon>Durocryptodira</taxon>
        <taxon>Testudinoidea</taxon>
        <taxon>Testudinidae</taxon>
        <taxon>Gopherus</taxon>
    </lineage>
</organism>
<protein>
    <recommendedName>
        <fullName evidence="5 12">Gamma-synuclein</fullName>
    </recommendedName>
</protein>
<sequence>MHTFDMSDDACVKMLHHSAAAELSSVYSNTKRSCREYSSKQARMDVFKKGFSIAKEGVVAAAEKTKQGVTEAAEKTKEGVMYVGTKTKEGVVHSVSSVAEKTKEQANVVGEAVVASVNTVARQTVEGAETIVTTTGIVKKDELSHPEHPTEPAAAEEEPPAEAIKASGEGENKPINQFQDN</sequence>
<accession>A0A452IBT1</accession>
<evidence type="ECO:0000256" key="2">
    <source>
        <dbReference type="ARBA" id="ARBA00004300"/>
    </source>
</evidence>
<dbReference type="PANTHER" id="PTHR13820">
    <property type="entry name" value="SYNUCLEIN"/>
    <property type="match status" value="1"/>
</dbReference>
<comment type="similarity">
    <text evidence="4 12">Belongs to the synuclein family.</text>
</comment>
<evidence type="ECO:0000256" key="13">
    <source>
        <dbReference type="SAM" id="MobiDB-lite"/>
    </source>
</evidence>
<evidence type="ECO:0000313" key="14">
    <source>
        <dbReference type="Ensembl" id="ENSGAGP00000025209.1"/>
    </source>
</evidence>
<keyword evidence="9" id="KW-0206">Cytoskeleton</keyword>
<comment type="subunit">
    <text evidence="10">May be a centrosome-associated protein. Interacts with MYOC; affects its secretion and its aggregation.</text>
</comment>
<dbReference type="PRINTS" id="PR01211">
    <property type="entry name" value="SYNUCLEIN"/>
</dbReference>
<evidence type="ECO:0000256" key="6">
    <source>
        <dbReference type="ARBA" id="ARBA00022490"/>
    </source>
</evidence>
<evidence type="ECO:0000256" key="7">
    <source>
        <dbReference type="ARBA" id="ARBA00022553"/>
    </source>
</evidence>
<dbReference type="InterPro" id="IPR002462">
    <property type="entry name" value="Synuclein_gamma"/>
</dbReference>
<dbReference type="GO" id="GO:0005819">
    <property type="term" value="C:spindle"/>
    <property type="evidence" value="ECO:0007669"/>
    <property type="project" value="UniProtKB-SubCell"/>
</dbReference>
<comment type="function">
    <text evidence="11">Plays a role in neurofilament network integrity. May be involved in modulating axonal architecture during development and in the adult. In vitro, increases the susceptibility of neurofilament-H to calcium-dependent proteases. May also function in modulating the keratin network in skin. Activates the MAPK and Elk-1 signal transduction pathway.</text>
</comment>
<reference evidence="14" key="3">
    <citation type="submission" date="2025-09" db="UniProtKB">
        <authorList>
            <consortium name="Ensembl"/>
        </authorList>
    </citation>
    <scope>IDENTIFICATION</scope>
</reference>